<keyword evidence="3" id="KW-1185">Reference proteome</keyword>
<protein>
    <submittedName>
        <fullName evidence="2">Uncharacterized protein</fullName>
    </submittedName>
</protein>
<dbReference type="EMBL" id="BLKI01000061">
    <property type="protein sequence ID" value="GFF88154.1"/>
    <property type="molecule type" value="Genomic_DNA"/>
</dbReference>
<comment type="caution">
    <text evidence="2">The sequence shown here is derived from an EMBL/GenBank/DDBJ whole genome shotgun (WGS) entry which is preliminary data.</text>
</comment>
<evidence type="ECO:0000313" key="2">
    <source>
        <dbReference type="EMBL" id="GFF88154.1"/>
    </source>
</evidence>
<evidence type="ECO:0000256" key="1">
    <source>
        <dbReference type="SAM" id="MobiDB-lite"/>
    </source>
</evidence>
<dbReference type="Proteomes" id="UP000465220">
    <property type="component" value="Unassembled WGS sequence"/>
</dbReference>
<accession>A0ABQ1AU76</accession>
<gene>
    <name evidence="2" type="ORF">IFM60648_08297</name>
</gene>
<proteinExistence type="predicted"/>
<reference evidence="2 3" key="1">
    <citation type="submission" date="2020-01" db="EMBL/GenBank/DDBJ databases">
        <title>Draft genome sequence of Aspergillus lentulus IFM 60648.</title>
        <authorList>
            <person name="Takahashi H."/>
            <person name="Yaguchi T."/>
        </authorList>
    </citation>
    <scope>NUCLEOTIDE SEQUENCE [LARGE SCALE GENOMIC DNA]</scope>
    <source>
        <strain evidence="2 3">IFM 60648</strain>
    </source>
</reference>
<evidence type="ECO:0000313" key="3">
    <source>
        <dbReference type="Proteomes" id="UP000465220"/>
    </source>
</evidence>
<organism evidence="2 3">
    <name type="scientific">Aspergillus lentulus</name>
    <dbReference type="NCBI Taxonomy" id="293939"/>
    <lineage>
        <taxon>Eukaryota</taxon>
        <taxon>Fungi</taxon>
        <taxon>Dikarya</taxon>
        <taxon>Ascomycota</taxon>
        <taxon>Pezizomycotina</taxon>
        <taxon>Eurotiomycetes</taxon>
        <taxon>Eurotiomycetidae</taxon>
        <taxon>Eurotiales</taxon>
        <taxon>Aspergillaceae</taxon>
        <taxon>Aspergillus</taxon>
        <taxon>Aspergillus subgen. Fumigati</taxon>
    </lineage>
</organism>
<sequence length="150" mass="16975">MRLRRPLVQLQVRSHRSWQGIMPGGVEVGIWGPTRGWQEKTTQLTSAGNQPKARFAYLRLLVWERSKSEATQQDCKTDHVLGNPAKSEREEGRVRQRKTRIGWLVLLARSRLALAVLGGIYPINLSNAETPPRVLPHVNCANMAESIEPF</sequence>
<feature type="region of interest" description="Disordered" evidence="1">
    <location>
        <begin position="74"/>
        <end position="93"/>
    </location>
</feature>
<name>A0ABQ1AU76_ASPLE</name>